<dbReference type="Gene3D" id="3.40.50.150">
    <property type="entry name" value="Vaccinia Virus protein VP39"/>
    <property type="match status" value="1"/>
</dbReference>
<name>A0A830FGR6_9EURY</name>
<dbReference type="InterPro" id="IPR029063">
    <property type="entry name" value="SAM-dependent_MTases_sf"/>
</dbReference>
<proteinExistence type="predicted"/>
<dbReference type="EMBL" id="BMPG01000001">
    <property type="protein sequence ID" value="GGL54210.1"/>
    <property type="molecule type" value="Genomic_DNA"/>
</dbReference>
<accession>A0A830FGR6</accession>
<organism evidence="2 3">
    <name type="scientific">Halocalculus aciditolerans</name>
    <dbReference type="NCBI Taxonomy" id="1383812"/>
    <lineage>
        <taxon>Archaea</taxon>
        <taxon>Methanobacteriati</taxon>
        <taxon>Methanobacteriota</taxon>
        <taxon>Stenosarchaea group</taxon>
        <taxon>Halobacteria</taxon>
        <taxon>Halobacteriales</taxon>
        <taxon>Halobacteriaceae</taxon>
        <taxon>Halocalculus</taxon>
    </lineage>
</organism>
<reference evidence="2" key="2">
    <citation type="submission" date="2020-09" db="EMBL/GenBank/DDBJ databases">
        <authorList>
            <person name="Sun Q."/>
            <person name="Ohkuma M."/>
        </authorList>
    </citation>
    <scope>NUCLEOTIDE SEQUENCE</scope>
    <source>
        <strain evidence="2">JCM 19596</strain>
    </source>
</reference>
<gene>
    <name evidence="2" type="ORF">GCM10009039_10470</name>
</gene>
<reference evidence="2" key="1">
    <citation type="journal article" date="2014" name="Int. J. Syst. Evol. Microbiol.">
        <title>Complete genome sequence of Corynebacterium casei LMG S-19264T (=DSM 44701T), isolated from a smear-ripened cheese.</title>
        <authorList>
            <consortium name="US DOE Joint Genome Institute (JGI-PGF)"/>
            <person name="Walter F."/>
            <person name="Albersmeier A."/>
            <person name="Kalinowski J."/>
            <person name="Ruckert C."/>
        </authorList>
    </citation>
    <scope>NUCLEOTIDE SEQUENCE</scope>
    <source>
        <strain evidence="2">JCM 19596</strain>
    </source>
</reference>
<evidence type="ECO:0000313" key="2">
    <source>
        <dbReference type="EMBL" id="GGL54210.1"/>
    </source>
</evidence>
<dbReference type="SUPFAM" id="SSF53335">
    <property type="entry name" value="S-adenosyl-L-methionine-dependent methyltransferases"/>
    <property type="match status" value="1"/>
</dbReference>
<protein>
    <recommendedName>
        <fullName evidence="1">Methyltransferase domain-containing protein</fullName>
    </recommendedName>
</protein>
<dbReference type="OrthoDB" id="56895at2157"/>
<dbReference type="AlphaFoldDB" id="A0A830FGR6"/>
<dbReference type="Proteomes" id="UP000607197">
    <property type="component" value="Unassembled WGS sequence"/>
</dbReference>
<dbReference type="InterPro" id="IPR041698">
    <property type="entry name" value="Methyltransf_25"/>
</dbReference>
<dbReference type="Pfam" id="PF13649">
    <property type="entry name" value="Methyltransf_25"/>
    <property type="match status" value="1"/>
</dbReference>
<feature type="domain" description="Methyltransferase" evidence="1">
    <location>
        <begin position="85"/>
        <end position="175"/>
    </location>
</feature>
<evidence type="ECO:0000313" key="3">
    <source>
        <dbReference type="Proteomes" id="UP000607197"/>
    </source>
</evidence>
<dbReference type="RefSeq" id="WP_188976539.1">
    <property type="nucleotide sequence ID" value="NZ_BMPG01000001.1"/>
</dbReference>
<keyword evidence="3" id="KW-1185">Reference proteome</keyword>
<evidence type="ECO:0000259" key="1">
    <source>
        <dbReference type="Pfam" id="PF13649"/>
    </source>
</evidence>
<comment type="caution">
    <text evidence="2">The sequence shown here is derived from an EMBL/GenBank/DDBJ whole genome shotgun (WGS) entry which is preliminary data.</text>
</comment>
<sequence>MGRPDPLGRAMLDYARGDYERGACEYVTAEADAPRNDAEHANGEGVGGERRERARVFENYFDGPNPASEDVPARLSRLANAGGRVLDVGCGAGQHARWLQERVTTLAADASPNAVCAAREMGVVHAAEMDLFDLAVPADAFRGVHCIGTQATLNRPGTTFTDVLDEFARVTDDAGVAFVDAFDPEHADADRLFGYRDDPRDGLASRAFRVEYDGEVGRTLAFTLYAPDRFRDAAAGTEWRVADAEPAADTPHYVVELRKQLRGDND</sequence>